<dbReference type="AlphaFoldDB" id="A0A0V1ELF4"/>
<protein>
    <submittedName>
        <fullName evidence="1">Uncharacterized protein</fullName>
    </submittedName>
</protein>
<comment type="caution">
    <text evidence="1">The sequence shown here is derived from an EMBL/GenBank/DDBJ whole genome shotgun (WGS) entry which is preliminary data.</text>
</comment>
<dbReference type="EMBL" id="JYDR01000024">
    <property type="protein sequence ID" value="KRY74582.1"/>
    <property type="molecule type" value="Genomic_DNA"/>
</dbReference>
<evidence type="ECO:0000313" key="2">
    <source>
        <dbReference type="Proteomes" id="UP000054632"/>
    </source>
</evidence>
<gene>
    <name evidence="1" type="ORF">T4A_7931</name>
</gene>
<evidence type="ECO:0000313" key="1">
    <source>
        <dbReference type="EMBL" id="KRY74582.1"/>
    </source>
</evidence>
<name>A0A0V1ELF4_TRIPS</name>
<organism evidence="1 2">
    <name type="scientific">Trichinella pseudospiralis</name>
    <name type="common">Parasitic roundworm</name>
    <dbReference type="NCBI Taxonomy" id="6337"/>
    <lineage>
        <taxon>Eukaryota</taxon>
        <taxon>Metazoa</taxon>
        <taxon>Ecdysozoa</taxon>
        <taxon>Nematoda</taxon>
        <taxon>Enoplea</taxon>
        <taxon>Dorylaimia</taxon>
        <taxon>Trichinellida</taxon>
        <taxon>Trichinellidae</taxon>
        <taxon>Trichinella</taxon>
    </lineage>
</organism>
<sequence>MKGKLILRVAAECSQIRTNEWHKVLYRTLIILGHLELRSSARLAYTVCLLWKLMMSPQITMPNTKKSSATTNNNTVFFDLQVLRTFTLTQFAPAI</sequence>
<reference evidence="1 2" key="1">
    <citation type="submission" date="2015-01" db="EMBL/GenBank/DDBJ databases">
        <title>Evolution of Trichinella species and genotypes.</title>
        <authorList>
            <person name="Korhonen P.K."/>
            <person name="Edoardo P."/>
            <person name="Giuseppe L.R."/>
            <person name="Gasser R.B."/>
        </authorList>
    </citation>
    <scope>NUCLEOTIDE SEQUENCE [LARGE SCALE GENOMIC DNA]</scope>
    <source>
        <strain evidence="1">ISS13</strain>
    </source>
</reference>
<proteinExistence type="predicted"/>
<dbReference type="Proteomes" id="UP000054632">
    <property type="component" value="Unassembled WGS sequence"/>
</dbReference>
<accession>A0A0V1ELF4</accession>